<sequence>MRYFFEIAYNGTNYHGWQIQPEAISVQGVLEQTLSTFFRTDIKIIGAGRTDTGVHAKQIFAHTDIDAISNIEETKFKLNSFLPKDISVESIRQVNDTAHARFDATEREYQYFIALRKDPFQQELAYQIYQTPNVDLMNEAAKILLGYSDFQCFSRSNTDVKTYLCDITKAVWEIDQKGLRFTITANRFLRNMVRAIVGTLLDVGFGKTSLAELHEIIASKDRKNAGASAPAHGLYLTKVTYPNTIFIKN</sequence>
<dbReference type="AlphaFoldDB" id="A0A6G6GPN6"/>
<feature type="domain" description="Pseudouridine synthase I TruA alpha/beta" evidence="8">
    <location>
        <begin position="8"/>
        <end position="103"/>
    </location>
</feature>
<dbReference type="PANTHER" id="PTHR11142:SF0">
    <property type="entry name" value="TRNA PSEUDOURIDINE SYNTHASE-LIKE 1"/>
    <property type="match status" value="1"/>
</dbReference>
<dbReference type="InterPro" id="IPR020103">
    <property type="entry name" value="PsdUridine_synth_cat_dom_sf"/>
</dbReference>
<name>A0A6G6GPN6_9FLAO</name>
<dbReference type="InterPro" id="IPR020095">
    <property type="entry name" value="PsdUridine_synth_TruA_C"/>
</dbReference>
<protein>
    <recommendedName>
        <fullName evidence="4">tRNA pseudouridine synthase A</fullName>
        <ecNumber evidence="4">5.4.99.12</ecNumber>
    </recommendedName>
    <alternativeName>
        <fullName evidence="4">tRNA pseudouridine(38-40) synthase</fullName>
    </alternativeName>
    <alternativeName>
        <fullName evidence="4">tRNA pseudouridylate synthase I</fullName>
    </alternativeName>
    <alternativeName>
        <fullName evidence="4">tRNA-uridine isomerase I</fullName>
    </alternativeName>
</protein>
<dbReference type="PANTHER" id="PTHR11142">
    <property type="entry name" value="PSEUDOURIDYLATE SYNTHASE"/>
    <property type="match status" value="1"/>
</dbReference>
<evidence type="ECO:0000313" key="10">
    <source>
        <dbReference type="Proteomes" id="UP000505306"/>
    </source>
</evidence>
<evidence type="ECO:0000259" key="8">
    <source>
        <dbReference type="Pfam" id="PF01416"/>
    </source>
</evidence>
<evidence type="ECO:0000256" key="1">
    <source>
        <dbReference type="ARBA" id="ARBA00009375"/>
    </source>
</evidence>
<accession>A0A6G6GPN6</accession>
<feature type="active site" description="Nucleophile" evidence="4 5">
    <location>
        <position position="51"/>
    </location>
</feature>
<comment type="subunit">
    <text evidence="4">Homodimer.</text>
</comment>
<dbReference type="Gene3D" id="3.30.70.660">
    <property type="entry name" value="Pseudouridine synthase I, catalytic domain, C-terminal subdomain"/>
    <property type="match status" value="1"/>
</dbReference>
<dbReference type="GO" id="GO:0031119">
    <property type="term" value="P:tRNA pseudouridine synthesis"/>
    <property type="evidence" value="ECO:0007669"/>
    <property type="project" value="UniProtKB-UniRule"/>
</dbReference>
<dbReference type="Proteomes" id="UP000505306">
    <property type="component" value="Chromosome"/>
</dbReference>
<keyword evidence="3 4" id="KW-0413">Isomerase</keyword>
<evidence type="ECO:0000256" key="2">
    <source>
        <dbReference type="ARBA" id="ARBA00022694"/>
    </source>
</evidence>
<feature type="domain" description="Pseudouridine synthase I TruA alpha/beta" evidence="8">
    <location>
        <begin position="140"/>
        <end position="242"/>
    </location>
</feature>
<dbReference type="Pfam" id="PF01416">
    <property type="entry name" value="PseudoU_synth_1"/>
    <property type="match status" value="2"/>
</dbReference>
<dbReference type="KEGG" id="mgel:G5B37_13340"/>
<evidence type="ECO:0000256" key="5">
    <source>
        <dbReference type="PIRSR" id="PIRSR001430-1"/>
    </source>
</evidence>
<comment type="function">
    <text evidence="4">Formation of pseudouridine at positions 38, 39 and 40 in the anticodon stem and loop of transfer RNAs.</text>
</comment>
<dbReference type="SUPFAM" id="SSF55120">
    <property type="entry name" value="Pseudouridine synthase"/>
    <property type="match status" value="1"/>
</dbReference>
<proteinExistence type="inferred from homology"/>
<dbReference type="NCBIfam" id="TIGR00071">
    <property type="entry name" value="hisT_truA"/>
    <property type="match status" value="1"/>
</dbReference>
<dbReference type="GO" id="GO:0003723">
    <property type="term" value="F:RNA binding"/>
    <property type="evidence" value="ECO:0007669"/>
    <property type="project" value="InterPro"/>
</dbReference>
<organism evidence="9 10">
    <name type="scientific">Rasiella rasia</name>
    <dbReference type="NCBI Taxonomy" id="2744027"/>
    <lineage>
        <taxon>Bacteria</taxon>
        <taxon>Pseudomonadati</taxon>
        <taxon>Bacteroidota</taxon>
        <taxon>Flavobacteriia</taxon>
        <taxon>Flavobacteriales</taxon>
        <taxon>Flavobacteriaceae</taxon>
        <taxon>Rasiella</taxon>
    </lineage>
</organism>
<dbReference type="GO" id="GO:0160147">
    <property type="term" value="F:tRNA pseudouridine(38-40) synthase activity"/>
    <property type="evidence" value="ECO:0007669"/>
    <property type="project" value="UniProtKB-EC"/>
</dbReference>
<gene>
    <name evidence="4 9" type="primary">truA</name>
    <name evidence="9" type="ORF">G5B37_13340</name>
</gene>
<evidence type="ECO:0000256" key="6">
    <source>
        <dbReference type="PIRSR" id="PIRSR001430-2"/>
    </source>
</evidence>
<evidence type="ECO:0000256" key="4">
    <source>
        <dbReference type="HAMAP-Rule" id="MF_00171"/>
    </source>
</evidence>
<dbReference type="InterPro" id="IPR001406">
    <property type="entry name" value="PsdUridine_synth_TruA"/>
</dbReference>
<dbReference type="CDD" id="cd02570">
    <property type="entry name" value="PseudoU_synth_EcTruA"/>
    <property type="match status" value="1"/>
</dbReference>
<comment type="caution">
    <text evidence="4">Lacks conserved residue(s) required for the propagation of feature annotation.</text>
</comment>
<dbReference type="RefSeq" id="WP_164680524.1">
    <property type="nucleotide sequence ID" value="NZ_CP049057.1"/>
</dbReference>
<dbReference type="Gene3D" id="3.30.70.580">
    <property type="entry name" value="Pseudouridine synthase I, catalytic domain, N-terminal subdomain"/>
    <property type="match status" value="1"/>
</dbReference>
<keyword evidence="2 4" id="KW-0819">tRNA processing</keyword>
<dbReference type="FunFam" id="3.30.70.580:FF:000001">
    <property type="entry name" value="tRNA pseudouridine synthase A"/>
    <property type="match status" value="1"/>
</dbReference>
<reference evidence="9 10" key="1">
    <citation type="submission" date="2020-02" db="EMBL/GenBank/DDBJ databases">
        <title>Complete genome sequence of Flavobacteriaceae bacterium.</title>
        <authorList>
            <person name="Kim S.-J."/>
            <person name="Kim Y.-S."/>
            <person name="Kim K.-H."/>
        </authorList>
    </citation>
    <scope>NUCLEOTIDE SEQUENCE [LARGE SCALE GENOMIC DNA]</scope>
    <source>
        <strain evidence="9 10">RR4-40</strain>
    </source>
</reference>
<evidence type="ECO:0000256" key="3">
    <source>
        <dbReference type="ARBA" id="ARBA00023235"/>
    </source>
</evidence>
<dbReference type="PIRSF" id="PIRSF001430">
    <property type="entry name" value="tRNA_psdUrid_synth"/>
    <property type="match status" value="1"/>
</dbReference>
<dbReference type="EMBL" id="CP049057">
    <property type="protein sequence ID" value="QIE60512.1"/>
    <property type="molecule type" value="Genomic_DNA"/>
</dbReference>
<evidence type="ECO:0000313" key="9">
    <source>
        <dbReference type="EMBL" id="QIE60512.1"/>
    </source>
</evidence>
<dbReference type="EC" id="5.4.99.12" evidence="4"/>
<evidence type="ECO:0000256" key="7">
    <source>
        <dbReference type="RuleBase" id="RU003792"/>
    </source>
</evidence>
<comment type="catalytic activity">
    <reaction evidence="4 7">
        <text>uridine(38/39/40) in tRNA = pseudouridine(38/39/40) in tRNA</text>
        <dbReference type="Rhea" id="RHEA:22376"/>
        <dbReference type="Rhea" id="RHEA-COMP:10085"/>
        <dbReference type="Rhea" id="RHEA-COMP:10087"/>
        <dbReference type="ChEBI" id="CHEBI:65314"/>
        <dbReference type="ChEBI" id="CHEBI:65315"/>
        <dbReference type="EC" id="5.4.99.12"/>
    </reaction>
</comment>
<dbReference type="InterPro" id="IPR020097">
    <property type="entry name" value="PsdUridine_synth_TruA_a/b_dom"/>
</dbReference>
<keyword evidence="10" id="KW-1185">Reference proteome</keyword>
<dbReference type="HAMAP" id="MF_00171">
    <property type="entry name" value="TruA"/>
    <property type="match status" value="1"/>
</dbReference>
<feature type="binding site" evidence="4 6">
    <location>
        <position position="109"/>
    </location>
    <ligand>
        <name>substrate</name>
    </ligand>
</feature>
<dbReference type="InterPro" id="IPR020094">
    <property type="entry name" value="TruA/RsuA/RluB/E/F_N"/>
</dbReference>
<comment type="similarity">
    <text evidence="1 4 7">Belongs to the tRNA pseudouridine synthase TruA family.</text>
</comment>